<dbReference type="OrthoDB" id="1411638at2"/>
<keyword evidence="2" id="KW-1185">Reference proteome</keyword>
<dbReference type="RefSeq" id="WP_089885151.1">
    <property type="nucleotide sequence ID" value="NZ_FNGV01000001.1"/>
</dbReference>
<sequence length="309" mass="34780">MRIIPIYIISLVLLIFSCSSNDNEINNSPIIYPEFGSEIEVQINGLTFDAMEPFISPSGNYIFFNNLNDGVNTKLYYATKVNDSTFNFAGELIGANQTTPPHLDAVADMDGNGDFYWTSTRNYPAELNNLFHGTFSSGNISGIERVQGDFNMNTPGWLTMDHGISLDGQYLYFNNARFDDLNCQGPCETTIGIAKKVNVSTFSTLQNSASILQNINDTNYIYYAPCISSDNLEFYYTRYSKGEITSSTVFEICVAVRDNSTLEFSIPRVLFSETILSLIEAPTLTVDKNIIYYHQKTADSHKIMMRYRV</sequence>
<evidence type="ECO:0000313" key="1">
    <source>
        <dbReference type="EMBL" id="SDL38692.1"/>
    </source>
</evidence>
<proteinExistence type="predicted"/>
<dbReference type="AlphaFoldDB" id="A0A1G9JMY8"/>
<protein>
    <recommendedName>
        <fullName evidence="3">WD40-like Beta Propeller Repeat</fullName>
    </recommendedName>
</protein>
<dbReference type="SUPFAM" id="SSF75011">
    <property type="entry name" value="3-carboxy-cis,cis-mucoante lactonizing enzyme"/>
    <property type="match status" value="1"/>
</dbReference>
<organism evidence="1 2">
    <name type="scientific">Kriegella aquimaris</name>
    <dbReference type="NCBI Taxonomy" id="192904"/>
    <lineage>
        <taxon>Bacteria</taxon>
        <taxon>Pseudomonadati</taxon>
        <taxon>Bacteroidota</taxon>
        <taxon>Flavobacteriia</taxon>
        <taxon>Flavobacteriales</taxon>
        <taxon>Flavobacteriaceae</taxon>
        <taxon>Kriegella</taxon>
    </lineage>
</organism>
<accession>A0A1G9JMY8</accession>
<evidence type="ECO:0008006" key="3">
    <source>
        <dbReference type="Google" id="ProtNLM"/>
    </source>
</evidence>
<dbReference type="EMBL" id="FNGV01000001">
    <property type="protein sequence ID" value="SDL38692.1"/>
    <property type="molecule type" value="Genomic_DNA"/>
</dbReference>
<evidence type="ECO:0000313" key="2">
    <source>
        <dbReference type="Proteomes" id="UP000199440"/>
    </source>
</evidence>
<reference evidence="1 2" key="1">
    <citation type="submission" date="2016-10" db="EMBL/GenBank/DDBJ databases">
        <authorList>
            <person name="de Groot N.N."/>
        </authorList>
    </citation>
    <scope>NUCLEOTIDE SEQUENCE [LARGE SCALE GENOMIC DNA]</scope>
    <source>
        <strain evidence="1 2">DSM 19886</strain>
    </source>
</reference>
<name>A0A1G9JMY8_9FLAO</name>
<dbReference type="Proteomes" id="UP000199440">
    <property type="component" value="Unassembled WGS sequence"/>
</dbReference>
<dbReference type="PROSITE" id="PS51257">
    <property type="entry name" value="PROKAR_LIPOPROTEIN"/>
    <property type="match status" value="1"/>
</dbReference>
<gene>
    <name evidence="1" type="ORF">SAMN04488514_101624</name>
</gene>